<evidence type="ECO:0000256" key="2">
    <source>
        <dbReference type="ARBA" id="ARBA00022676"/>
    </source>
</evidence>
<feature type="domain" description="Glycosyltransferase 2-like" evidence="4">
    <location>
        <begin position="6"/>
        <end position="106"/>
    </location>
</feature>
<name>A0A430QXH3_THESC</name>
<evidence type="ECO:0000256" key="3">
    <source>
        <dbReference type="ARBA" id="ARBA00022679"/>
    </source>
</evidence>
<accession>A0A430QXH3</accession>
<protein>
    <submittedName>
        <fullName evidence="5">dTDP-rhamnosyl transferase rfbF</fullName>
    </submittedName>
</protein>
<dbReference type="InterPro" id="IPR029044">
    <property type="entry name" value="Nucleotide-diphossugar_trans"/>
</dbReference>
<proteinExistence type="inferred from homology"/>
<dbReference type="Proteomes" id="UP000286734">
    <property type="component" value="Unassembled WGS sequence"/>
</dbReference>
<dbReference type="PANTHER" id="PTHR43179">
    <property type="entry name" value="RHAMNOSYLTRANSFERASE WBBL"/>
    <property type="match status" value="1"/>
</dbReference>
<keyword evidence="2" id="KW-0328">Glycosyltransferase</keyword>
<dbReference type="CDD" id="cd04185">
    <property type="entry name" value="GT_2_like_b"/>
    <property type="match status" value="1"/>
</dbReference>
<dbReference type="GO" id="GO:0016757">
    <property type="term" value="F:glycosyltransferase activity"/>
    <property type="evidence" value="ECO:0007669"/>
    <property type="project" value="UniProtKB-KW"/>
</dbReference>
<dbReference type="PANTHER" id="PTHR43179:SF12">
    <property type="entry name" value="GALACTOFURANOSYLTRANSFERASE GLFT2"/>
    <property type="match status" value="1"/>
</dbReference>
<reference evidence="5 6" key="1">
    <citation type="journal article" date="2019" name="Extremophiles">
        <title>Biogeography of thermophiles and predominance of Thermus scotoductus in domestic water heaters.</title>
        <authorList>
            <person name="Wilpiszeski R.L."/>
            <person name="Zhang Z."/>
            <person name="House C.H."/>
        </authorList>
    </citation>
    <scope>NUCLEOTIDE SEQUENCE [LARGE SCALE GENOMIC DNA]</scope>
    <source>
        <strain evidence="5 6">34_S34</strain>
    </source>
</reference>
<organism evidence="5 6">
    <name type="scientific">Thermus scotoductus</name>
    <dbReference type="NCBI Taxonomy" id="37636"/>
    <lineage>
        <taxon>Bacteria</taxon>
        <taxon>Thermotogati</taxon>
        <taxon>Deinococcota</taxon>
        <taxon>Deinococci</taxon>
        <taxon>Thermales</taxon>
        <taxon>Thermaceae</taxon>
        <taxon>Thermus</taxon>
    </lineage>
</organism>
<dbReference type="SUPFAM" id="SSF53448">
    <property type="entry name" value="Nucleotide-diphospho-sugar transferases"/>
    <property type="match status" value="1"/>
</dbReference>
<evidence type="ECO:0000313" key="5">
    <source>
        <dbReference type="EMBL" id="RTG99825.1"/>
    </source>
</evidence>
<dbReference type="InterPro" id="IPR001173">
    <property type="entry name" value="Glyco_trans_2-like"/>
</dbReference>
<comment type="caution">
    <text evidence="5">The sequence shown here is derived from an EMBL/GenBank/DDBJ whole genome shotgun (WGS) entry which is preliminary data.</text>
</comment>
<evidence type="ECO:0000256" key="1">
    <source>
        <dbReference type="ARBA" id="ARBA00006739"/>
    </source>
</evidence>
<dbReference type="RefSeq" id="WP_126201064.1">
    <property type="nucleotide sequence ID" value="NZ_PELP01000565.1"/>
</dbReference>
<keyword evidence="3 5" id="KW-0808">Transferase</keyword>
<dbReference type="AlphaFoldDB" id="A0A430QXH3"/>
<gene>
    <name evidence="5" type="ORF">CSW47_14985</name>
</gene>
<dbReference type="EMBL" id="PELP01000565">
    <property type="protein sequence ID" value="RTG99825.1"/>
    <property type="molecule type" value="Genomic_DNA"/>
</dbReference>
<sequence length="280" mass="32286">MDRVCAVIVTYNRKELLRECLTAVLSQTRPPDHVLVVDNASTDGTREMLKEEFPQVEVLALPENQGGAGGFHEGMKKAYEDGYDWIWVMDDDTVPTSTALEELLKAQKCLEEKNLPCYAVGSKVLWKDGRIHPMNIPWINPFANVAACVVKGVTLTSFVSVLINRRAIAQRGLPRKELFIWNDDWEYFLRIRKVYFTPKSIVVHKTKAFYTPADSSNGRYYYQARNRLWLLRTKEIPILWRIILMLHFLGEATIFVIKHGRSAWKPLLKGLRDGLRPPPW</sequence>
<comment type="similarity">
    <text evidence="1">Belongs to the glycosyltransferase 2 family.</text>
</comment>
<dbReference type="Gene3D" id="3.90.550.10">
    <property type="entry name" value="Spore Coat Polysaccharide Biosynthesis Protein SpsA, Chain A"/>
    <property type="match status" value="1"/>
</dbReference>
<dbReference type="Pfam" id="PF00535">
    <property type="entry name" value="Glycos_transf_2"/>
    <property type="match status" value="1"/>
</dbReference>
<evidence type="ECO:0000313" key="6">
    <source>
        <dbReference type="Proteomes" id="UP000286734"/>
    </source>
</evidence>
<evidence type="ECO:0000259" key="4">
    <source>
        <dbReference type="Pfam" id="PF00535"/>
    </source>
</evidence>